<evidence type="ECO:0000313" key="2">
    <source>
        <dbReference type="EMBL" id="CAB4212696.1"/>
    </source>
</evidence>
<accession>A0A6J5RXF9</accession>
<evidence type="ECO:0000313" key="1">
    <source>
        <dbReference type="EMBL" id="CAB4198836.1"/>
    </source>
</evidence>
<sequence length="233" mass="26825">MAIGATLIELRDQLRSEIGASPSAASGINTQRQFDHLLRRTQERLWADYDWSFAQIERDEPLLAGQRYYTFDADIDFLRIVDAQIKYNNLWHALAYDIRPSDYNAWDSDLGRGSEPTLRWRHHGDNQFEVWPIPVTNNQILRFRAYRKLPALIADSDKAILDDTLIVLFAAAEHLARTKAADASAKLSQATSHYNRLKGMSLKNDRFIYGGNLGQPERLRMIGGRFTRDDRML</sequence>
<proteinExistence type="predicted"/>
<evidence type="ECO:0000313" key="3">
    <source>
        <dbReference type="EMBL" id="CAB5227943.1"/>
    </source>
</evidence>
<protein>
    <submittedName>
        <fullName evidence="1">Uncharacterized protein</fullName>
    </submittedName>
</protein>
<reference evidence="1" key="1">
    <citation type="submission" date="2020-05" db="EMBL/GenBank/DDBJ databases">
        <authorList>
            <person name="Chiriac C."/>
            <person name="Salcher M."/>
            <person name="Ghai R."/>
            <person name="Kavagutti S V."/>
        </authorList>
    </citation>
    <scope>NUCLEOTIDE SEQUENCE</scope>
</reference>
<dbReference type="EMBL" id="LR797386">
    <property type="protein sequence ID" value="CAB4212696.1"/>
    <property type="molecule type" value="Genomic_DNA"/>
</dbReference>
<dbReference type="InterPro" id="IPR056209">
    <property type="entry name" value="SU10_adaptor"/>
</dbReference>
<gene>
    <name evidence="1" type="ORF">UFOVP1325_2</name>
    <name evidence="2" type="ORF">UFOVP1435_28</name>
    <name evidence="3" type="ORF">UFOVP1530_18</name>
</gene>
<dbReference type="EMBL" id="LR797274">
    <property type="protein sequence ID" value="CAB4198836.1"/>
    <property type="molecule type" value="Genomic_DNA"/>
</dbReference>
<dbReference type="Pfam" id="PF24175">
    <property type="entry name" value="SU10_adaptor"/>
    <property type="match status" value="1"/>
</dbReference>
<dbReference type="EMBL" id="LR798379">
    <property type="protein sequence ID" value="CAB5227943.1"/>
    <property type="molecule type" value="Genomic_DNA"/>
</dbReference>
<name>A0A6J5RXF9_9CAUD</name>
<organism evidence="1">
    <name type="scientific">uncultured Caudovirales phage</name>
    <dbReference type="NCBI Taxonomy" id="2100421"/>
    <lineage>
        <taxon>Viruses</taxon>
        <taxon>Duplodnaviria</taxon>
        <taxon>Heunggongvirae</taxon>
        <taxon>Uroviricota</taxon>
        <taxon>Caudoviricetes</taxon>
        <taxon>Peduoviridae</taxon>
        <taxon>Maltschvirus</taxon>
        <taxon>Maltschvirus maltsch</taxon>
    </lineage>
</organism>